<evidence type="ECO:0000313" key="7">
    <source>
        <dbReference type="EMBL" id="KAH7564704.1"/>
    </source>
</evidence>
<dbReference type="Pfam" id="PF00560">
    <property type="entry name" value="LRR_1"/>
    <property type="match status" value="4"/>
</dbReference>
<keyword evidence="2" id="KW-0812">Transmembrane</keyword>
<evidence type="ECO:0000256" key="2">
    <source>
        <dbReference type="ARBA" id="ARBA00022692"/>
    </source>
</evidence>
<dbReference type="InterPro" id="IPR025875">
    <property type="entry name" value="Leu-rich_rpt_4"/>
</dbReference>
<evidence type="ECO:0000313" key="8">
    <source>
        <dbReference type="Proteomes" id="UP000827721"/>
    </source>
</evidence>
<keyword evidence="1" id="KW-0433">Leucine-rich repeat</keyword>
<name>A0ABQ8HK93_9ROSI</name>
<feature type="domain" description="Leucine-rich repeat-containing N-terminal plant-type" evidence="6">
    <location>
        <begin position="72"/>
        <end position="90"/>
    </location>
</feature>
<dbReference type="InterPro" id="IPR013210">
    <property type="entry name" value="LRR_N_plant-typ"/>
</dbReference>
<organism evidence="7 8">
    <name type="scientific">Xanthoceras sorbifolium</name>
    <dbReference type="NCBI Taxonomy" id="99658"/>
    <lineage>
        <taxon>Eukaryota</taxon>
        <taxon>Viridiplantae</taxon>
        <taxon>Streptophyta</taxon>
        <taxon>Embryophyta</taxon>
        <taxon>Tracheophyta</taxon>
        <taxon>Spermatophyta</taxon>
        <taxon>Magnoliopsida</taxon>
        <taxon>eudicotyledons</taxon>
        <taxon>Gunneridae</taxon>
        <taxon>Pentapetalae</taxon>
        <taxon>rosids</taxon>
        <taxon>malvids</taxon>
        <taxon>Sapindales</taxon>
        <taxon>Sapindaceae</taxon>
        <taxon>Xanthoceroideae</taxon>
        <taxon>Xanthoceras</taxon>
    </lineage>
</organism>
<dbReference type="InterPro" id="IPR001611">
    <property type="entry name" value="Leu-rich_rpt"/>
</dbReference>
<keyword evidence="3" id="KW-0677">Repeat</keyword>
<reference evidence="7 8" key="1">
    <citation type="submission" date="2021-02" db="EMBL/GenBank/DDBJ databases">
        <title>Plant Genome Project.</title>
        <authorList>
            <person name="Zhang R.-G."/>
        </authorList>
    </citation>
    <scope>NUCLEOTIDE SEQUENCE [LARGE SCALE GENOMIC DNA]</scope>
    <source>
        <tissue evidence="7">Leaves</tissue>
    </source>
</reference>
<dbReference type="PRINTS" id="PR00019">
    <property type="entry name" value="LEURICHRPT"/>
</dbReference>
<evidence type="ECO:0000259" key="6">
    <source>
        <dbReference type="Pfam" id="PF08263"/>
    </source>
</evidence>
<gene>
    <name evidence="7" type="ORF">JRO89_XS09G0008700</name>
</gene>
<evidence type="ECO:0000256" key="4">
    <source>
        <dbReference type="ARBA" id="ARBA00022989"/>
    </source>
</evidence>
<evidence type="ECO:0000256" key="3">
    <source>
        <dbReference type="ARBA" id="ARBA00022737"/>
    </source>
</evidence>
<dbReference type="EMBL" id="JAFEMO010000009">
    <property type="protein sequence ID" value="KAH7564704.1"/>
    <property type="molecule type" value="Genomic_DNA"/>
</dbReference>
<dbReference type="Pfam" id="PF13855">
    <property type="entry name" value="LRR_8"/>
    <property type="match status" value="2"/>
</dbReference>
<dbReference type="Pfam" id="PF12799">
    <property type="entry name" value="LRR_4"/>
    <property type="match status" value="1"/>
</dbReference>
<comment type="caution">
    <text evidence="7">The sequence shown here is derived from an EMBL/GenBank/DDBJ whole genome shotgun (WGS) entry which is preliminary data.</text>
</comment>
<keyword evidence="4" id="KW-1133">Transmembrane helix</keyword>
<sequence>MDTAVQTSDVRYLTRRLVEVVQHIDVRRTDCGTIRGISSSALLQFKQLFSHEISVVSLFTCSKRRFPSYQKMKNWEEDTDCCSWAGVTCDMVTGDVIGLDLSCSLLQLQGSIPSNSSLFLLPHLRNLDLSFNDFNFSRIPSDFSLLSNLTRLDLSSSFFSGQVPSEISRLSKLISLDISHNLYLRLETPVVEGLVQNLTGLEELFLDFTDMSTVVPSSLTNLSSSLTSLSLESCELKGSFPENIFHLPNLQLLNLRGNSQLAGSFPKVNWSNALSVLDVYSAGFSGALPYSIGNLKSLRYLLLSYNNFSGNIPSSLSNLKQLIVLDLSRNNFIGQIPDIFTNLTHLSSLDFSDNQLVGPIPSDVSGLQNLTTIKFSGNSLNGTIPTGLFTLPLLADMDLSYNQLTSLDDEFQSNSLQSIDLSYNRLCGSIPSSIFKLVNLYKLELSSNNLSGTLDPYTFTKLKSLKLLNISHNSLSLITEVEFDTTLEEILRNQNNLRVLDLSDNKIHGQVPNWFGTKKEVQKGDKAQCSSLVQKGDKAQWTTSQNMKELVLELTCKEFNNGVFKINSNT</sequence>
<keyword evidence="5" id="KW-0472">Membrane</keyword>
<dbReference type="SUPFAM" id="SSF52058">
    <property type="entry name" value="L domain-like"/>
    <property type="match status" value="2"/>
</dbReference>
<dbReference type="Gene3D" id="3.80.10.10">
    <property type="entry name" value="Ribonuclease Inhibitor"/>
    <property type="match status" value="3"/>
</dbReference>
<proteinExistence type="predicted"/>
<dbReference type="PANTHER" id="PTHR48065">
    <property type="entry name" value="OS10G0469600 PROTEIN"/>
    <property type="match status" value="1"/>
</dbReference>
<evidence type="ECO:0000256" key="1">
    <source>
        <dbReference type="ARBA" id="ARBA00022614"/>
    </source>
</evidence>
<dbReference type="SUPFAM" id="SSF64484">
    <property type="entry name" value="beta and beta-prime subunits of DNA dependent RNA-polymerase"/>
    <property type="match status" value="1"/>
</dbReference>
<dbReference type="SMART" id="SM00369">
    <property type="entry name" value="LRR_TYP"/>
    <property type="match status" value="9"/>
</dbReference>
<protein>
    <recommendedName>
        <fullName evidence="6">Leucine-rich repeat-containing N-terminal plant-type domain-containing protein</fullName>
    </recommendedName>
</protein>
<accession>A0ABQ8HK93</accession>
<dbReference type="Proteomes" id="UP000827721">
    <property type="component" value="Unassembled WGS sequence"/>
</dbReference>
<dbReference type="InterPro" id="IPR032675">
    <property type="entry name" value="LRR_dom_sf"/>
</dbReference>
<dbReference type="PANTHER" id="PTHR48065:SF5">
    <property type="entry name" value="RECEPTOR-LIKE PROTEIN CF-9 HOMOLOG"/>
    <property type="match status" value="1"/>
</dbReference>
<evidence type="ECO:0000256" key="5">
    <source>
        <dbReference type="ARBA" id="ARBA00023136"/>
    </source>
</evidence>
<keyword evidence="8" id="KW-1185">Reference proteome</keyword>
<dbReference type="Pfam" id="PF08263">
    <property type="entry name" value="LRRNT_2"/>
    <property type="match status" value="1"/>
</dbReference>
<dbReference type="InterPro" id="IPR003591">
    <property type="entry name" value="Leu-rich_rpt_typical-subtyp"/>
</dbReference>